<dbReference type="InterPro" id="IPR027278">
    <property type="entry name" value="ACCD_DCysDesulf"/>
</dbReference>
<sequence length="323" mass="37255">MTDKALIQSICDSPVTRHQFGRFQFFLKRDELLHPEFSGNKARKFMSLLTGNYRHIKTITSYGSPQANSLYSLAALAQIKGWRLEYYVDHIPEFMQQNPTGNYRAALGLGAKIIATNNEAHGFLRPEDYIHRYLPPRDDTLIIPEGGRCELARDGVSALAYELLAWIKENQIRSPVIALPSGTGTTALYLHQIMKMYHIPVITCACVGGKDYLIQQFLSLQADSYPTMLELPKKHHFGKLYQENYHIWMQLYHQTNVEFDLLYDPLMWRCLRQNEAEYSKMNLIYIHQGGIKGNESMLPRYQRKYPDIDKLAFNQSPALSPDT</sequence>
<dbReference type="PANTHER" id="PTHR43780:SF2">
    <property type="entry name" value="1-AMINOCYCLOPROPANE-1-CARBOXYLATE DEAMINASE-RELATED"/>
    <property type="match status" value="1"/>
</dbReference>
<comment type="similarity">
    <text evidence="2">Belongs to the ACC deaminase/D-cysteine desulfhydrase family.</text>
</comment>
<reference evidence="4 5" key="1">
    <citation type="submission" date="2016-11" db="EMBL/GenBank/DDBJ databases">
        <authorList>
            <person name="Jaros S."/>
            <person name="Januszkiewicz K."/>
            <person name="Wedrychowicz H."/>
        </authorList>
    </citation>
    <scope>NUCLEOTIDE SEQUENCE [LARGE SCALE GENOMIC DNA]</scope>
    <source>
        <strain evidence="4 5">CECT 7868</strain>
    </source>
</reference>
<evidence type="ECO:0000256" key="1">
    <source>
        <dbReference type="ARBA" id="ARBA00001933"/>
    </source>
</evidence>
<dbReference type="SUPFAM" id="SSF53686">
    <property type="entry name" value="Tryptophan synthase beta subunit-like PLP-dependent enzymes"/>
    <property type="match status" value="1"/>
</dbReference>
<dbReference type="RefSeq" id="WP_073603054.1">
    <property type="nucleotide sequence ID" value="NZ_FQXZ01000013.1"/>
</dbReference>
<evidence type="ECO:0000256" key="2">
    <source>
        <dbReference type="ARBA" id="ARBA00008639"/>
    </source>
</evidence>
<accession>A0A1M5XTN1</accession>
<dbReference type="STRING" id="1216006.VA7868_01307"/>
<dbReference type="AlphaFoldDB" id="A0A1M5XTN1"/>
<name>A0A1M5XTN1_9VIBR</name>
<dbReference type="InterPro" id="IPR036052">
    <property type="entry name" value="TrpB-like_PALP_sf"/>
</dbReference>
<keyword evidence="3" id="KW-0663">Pyridoxal phosphate</keyword>
<gene>
    <name evidence="4" type="ORF">VA7868_01307</name>
</gene>
<evidence type="ECO:0000313" key="5">
    <source>
        <dbReference type="Proteomes" id="UP000184608"/>
    </source>
</evidence>
<dbReference type="Proteomes" id="UP000184608">
    <property type="component" value="Unassembled WGS sequence"/>
</dbReference>
<organism evidence="4 5">
    <name type="scientific">Vibrio aerogenes CECT 7868</name>
    <dbReference type="NCBI Taxonomy" id="1216006"/>
    <lineage>
        <taxon>Bacteria</taxon>
        <taxon>Pseudomonadati</taxon>
        <taxon>Pseudomonadota</taxon>
        <taxon>Gammaproteobacteria</taxon>
        <taxon>Vibrionales</taxon>
        <taxon>Vibrionaceae</taxon>
        <taxon>Vibrio</taxon>
    </lineage>
</organism>
<dbReference type="EMBL" id="FQXZ01000013">
    <property type="protein sequence ID" value="SHI03072.1"/>
    <property type="molecule type" value="Genomic_DNA"/>
</dbReference>
<evidence type="ECO:0000256" key="3">
    <source>
        <dbReference type="ARBA" id="ARBA00022898"/>
    </source>
</evidence>
<dbReference type="Gene3D" id="3.40.50.1100">
    <property type="match status" value="2"/>
</dbReference>
<dbReference type="GO" id="GO:0019148">
    <property type="term" value="F:D-cysteine desulfhydrase activity"/>
    <property type="evidence" value="ECO:0007669"/>
    <property type="project" value="TreeGrafter"/>
</dbReference>
<evidence type="ECO:0000313" key="4">
    <source>
        <dbReference type="EMBL" id="SHI03072.1"/>
    </source>
</evidence>
<proteinExistence type="inferred from homology"/>
<dbReference type="PANTHER" id="PTHR43780">
    <property type="entry name" value="1-AMINOCYCLOPROPANE-1-CARBOXYLATE DEAMINASE-RELATED"/>
    <property type="match status" value="1"/>
</dbReference>
<dbReference type="OrthoDB" id="9801249at2"/>
<protein>
    <submittedName>
        <fullName evidence="4">D-cysteine desulfhydrase</fullName>
    </submittedName>
</protein>
<comment type="cofactor">
    <cofactor evidence="1">
        <name>pyridoxal 5'-phosphate</name>
        <dbReference type="ChEBI" id="CHEBI:597326"/>
    </cofactor>
</comment>
<keyword evidence="5" id="KW-1185">Reference proteome</keyword>